<dbReference type="AlphaFoldDB" id="A0ABD3QDE6"/>
<sequence>MAFNKTASNNATVQLSCLDSKNYRNPYNNFTCIQHKNMCKTWSQILREDEFDELLESCPVTCNWCINSSLPSISSFVKNNDKSVNALQPHKLTTVAVLSTFGFVFVAAVLAGFFVVHRRPPSDRDGSFPQSTRETKRLPMRQDRAFFREFQSEDAESERSVCASSDAKSFKSSHQMPSDLGVTVDIESTNSNVTSDSFRTVHRNNEVKARNYVSPINGFDIPASPAPRQLDIKCFTYTKNAPSGTVVSREQGDTILDNNRSNTTRVNMKMTEDNSYTDDGNEETGKIVHLIGARNYDDDEIGYCTTTSSLEEA</sequence>
<evidence type="ECO:0000256" key="1">
    <source>
        <dbReference type="SAM" id="Phobius"/>
    </source>
</evidence>
<proteinExistence type="predicted"/>
<evidence type="ECO:0000313" key="3">
    <source>
        <dbReference type="Proteomes" id="UP001516023"/>
    </source>
</evidence>
<accession>A0ABD3QDE6</accession>
<keyword evidence="1" id="KW-0812">Transmembrane</keyword>
<keyword evidence="3" id="KW-1185">Reference proteome</keyword>
<gene>
    <name evidence="2" type="ORF">HJC23_005751</name>
</gene>
<evidence type="ECO:0008006" key="4">
    <source>
        <dbReference type="Google" id="ProtNLM"/>
    </source>
</evidence>
<keyword evidence="1" id="KW-0472">Membrane</keyword>
<keyword evidence="1" id="KW-1133">Transmembrane helix</keyword>
<dbReference type="Proteomes" id="UP001516023">
    <property type="component" value="Unassembled WGS sequence"/>
</dbReference>
<organism evidence="2 3">
    <name type="scientific">Cyclotella cryptica</name>
    <dbReference type="NCBI Taxonomy" id="29204"/>
    <lineage>
        <taxon>Eukaryota</taxon>
        <taxon>Sar</taxon>
        <taxon>Stramenopiles</taxon>
        <taxon>Ochrophyta</taxon>
        <taxon>Bacillariophyta</taxon>
        <taxon>Coscinodiscophyceae</taxon>
        <taxon>Thalassiosirophycidae</taxon>
        <taxon>Stephanodiscales</taxon>
        <taxon>Stephanodiscaceae</taxon>
        <taxon>Cyclotella</taxon>
    </lineage>
</organism>
<comment type="caution">
    <text evidence="2">The sequence shown here is derived from an EMBL/GenBank/DDBJ whole genome shotgun (WGS) entry which is preliminary data.</text>
</comment>
<protein>
    <recommendedName>
        <fullName evidence="4">ShKT domain-containing protein</fullName>
    </recommendedName>
</protein>
<dbReference type="EMBL" id="JABMIG020000048">
    <property type="protein sequence ID" value="KAL3798190.1"/>
    <property type="molecule type" value="Genomic_DNA"/>
</dbReference>
<reference evidence="2 3" key="1">
    <citation type="journal article" date="2020" name="G3 (Bethesda)">
        <title>Improved Reference Genome for Cyclotella cryptica CCMP332, a Model for Cell Wall Morphogenesis, Salinity Adaptation, and Lipid Production in Diatoms (Bacillariophyta).</title>
        <authorList>
            <person name="Roberts W.R."/>
            <person name="Downey K.M."/>
            <person name="Ruck E.C."/>
            <person name="Traller J.C."/>
            <person name="Alverson A.J."/>
        </authorList>
    </citation>
    <scope>NUCLEOTIDE SEQUENCE [LARGE SCALE GENOMIC DNA]</scope>
    <source>
        <strain evidence="2 3">CCMP332</strain>
    </source>
</reference>
<feature type="transmembrane region" description="Helical" evidence="1">
    <location>
        <begin position="95"/>
        <end position="116"/>
    </location>
</feature>
<evidence type="ECO:0000313" key="2">
    <source>
        <dbReference type="EMBL" id="KAL3798190.1"/>
    </source>
</evidence>
<name>A0ABD3QDE6_9STRA</name>